<dbReference type="Pfam" id="PF13374">
    <property type="entry name" value="TPR_10"/>
    <property type="match status" value="2"/>
</dbReference>
<proteinExistence type="predicted"/>
<dbReference type="Proteomes" id="UP000283269">
    <property type="component" value="Unassembled WGS sequence"/>
</dbReference>
<dbReference type="SUPFAM" id="SSF81901">
    <property type="entry name" value="HCP-like"/>
    <property type="match status" value="1"/>
</dbReference>
<evidence type="ECO:0000313" key="4">
    <source>
        <dbReference type="EMBL" id="PPQ82224.1"/>
    </source>
</evidence>
<dbReference type="InterPro" id="IPR011990">
    <property type="entry name" value="TPR-like_helical_dom_sf"/>
</dbReference>
<dbReference type="SMART" id="SM00028">
    <property type="entry name" value="TPR"/>
    <property type="match status" value="8"/>
</dbReference>
<dbReference type="OrthoDB" id="9991317at2759"/>
<name>A0A409WUM1_PSICY</name>
<dbReference type="Gene3D" id="1.25.40.10">
    <property type="entry name" value="Tetratricopeptide repeat domain"/>
    <property type="match status" value="5"/>
</dbReference>
<dbReference type="PANTHER" id="PTHR45641:SF19">
    <property type="entry name" value="NEPHROCYSTIN-3"/>
    <property type="match status" value="1"/>
</dbReference>
<reference evidence="4 5" key="1">
    <citation type="journal article" date="2018" name="Evol. Lett.">
        <title>Horizontal gene cluster transfer increased hallucinogenic mushroom diversity.</title>
        <authorList>
            <person name="Reynolds H.T."/>
            <person name="Vijayakumar V."/>
            <person name="Gluck-Thaler E."/>
            <person name="Korotkin H.B."/>
            <person name="Matheny P.B."/>
            <person name="Slot J.C."/>
        </authorList>
    </citation>
    <scope>NUCLEOTIDE SEQUENCE [LARGE SCALE GENOMIC DNA]</scope>
    <source>
        <strain evidence="4 5">2631</strain>
    </source>
</reference>
<dbReference type="STRING" id="93625.A0A409WUM1"/>
<sequence length="1396" mass="155230">MNASQLIGPRVKDCEEGIALLNYATTQLAKANNSTDLDDSISHLRRAKARLHPSGDCYPDALNNLAFALSTRFTNRGQQGDLEEAITLQRDVLKLRHPSHPERAISFNNLACTLMVRYKQAGRQDDLEEAISLHRQALKKISARDPNRCLSLTSLADALRIQHIQGQQGGLDEAISLCRQALELRPSTHPGRWMSLKNLANIILIRFAQKGSRGDLEEAISLHREVLRLHPSPKPTSDSSLNRLAAALIIRFEHDGKISDLDEAIKFHRRNLELCPLPNPERPTLLGDLASALSTRFRHGGRLDHLNEAISLNRQALKLLSHHSRPRALNNLANALCVRVEEGDSTHRGDLDEAISSLREALAIFPPGHPDRLSTLNNLANALVIKAKRLDEDHEGHLNESILLFTQVLRLRPATHPDRFMSLVSFANALLNRFYQKGHSSDLNEAISSYRQALDIRPSLHSNRCLYLYALADALSVRFKEGGQQKDLNEAISLYRQSLELLPTAHPRRVDALNGLAIVVLSKFEQGGRLEDLTEAILLYNRVLEICPPPHSNRYEALNGLAIALCAQFEKGNGQRGDLDRAISLHRQAFELRPPPHPDYATSLNNLAATLSTRYSYYGQKRDLDEIIELHRQSLEFLPSVHPKRLASLNNLASALSTKFSSEGRLLDINESIQLSRQALALIPPADPPHPNRPLILTNLAYALYTRVEKANHQDGLDEAVSLLREALRLFPAEHPDRTSTLVCLADTLFHQVRQGGPTGYLNETIALHKEALQHRPAPHPGRADSLACLGDLYMYSYSLIQASGDDETTLLENAMSSYSTALQCACPSPSRRFNIANIWSDSADKAQHSSAAVAYDCALQNLSELASLSLDVQSRQEMLRARSDGIARKAALYAIRQGRFGKAIEYLEAGRAIFWSRVLHLRSPFDKLSDVAPELSKRLREIATELESSSHRETFSDTLDNRKKMTIEAKTSRLAHLDEEWQKGVDDARKLKGFEDFLRPLRLSSMQAAASECAAVVLIPDNSSSHCLIMTSTNVHHIDLPTLPSSKLRILVESVKRASSQTTVRYTLIDESVFPSNMADVFRDWLLPVEERGSRQSSSLALSSDSIFKAVLKTLWDGLVKPVIQFLGIQKSKNLQKLQWCPTGLFTFLPIHAAGCYDPKLGEEESTSDYIVSSYIPTIGMLLPAHEDRTTQSKSFKMMVVVDANRLRSALIELEKIKNRVPNNCLTMLGNTPDTPALVDAVYSELSTMTIAHFACHGMQDKFNPLDSALLMDDGQLKISKILQQSLPNGSLAFLCACETAMGDANVPDEAMSIGASMLFSGFRSVVATMWKMTDADGPTIADAFYEELFQSSDGEPGLYPDLCSSSWALHAAVKKLRTSGVEFRRWVPFIHLGK</sequence>
<evidence type="ECO:0000256" key="1">
    <source>
        <dbReference type="ARBA" id="ARBA00022737"/>
    </source>
</evidence>
<dbReference type="PANTHER" id="PTHR45641">
    <property type="entry name" value="TETRATRICOPEPTIDE REPEAT PROTEIN (AFU_ORTHOLOGUE AFUA_6G03870)"/>
    <property type="match status" value="1"/>
</dbReference>
<gene>
    <name evidence="4" type="ORF">CVT25_008079</name>
</gene>
<evidence type="ECO:0000313" key="5">
    <source>
        <dbReference type="Proteomes" id="UP000283269"/>
    </source>
</evidence>
<keyword evidence="1" id="KW-0677">Repeat</keyword>
<dbReference type="Pfam" id="PF12770">
    <property type="entry name" value="CHAT"/>
    <property type="match status" value="1"/>
</dbReference>
<keyword evidence="5" id="KW-1185">Reference proteome</keyword>
<organism evidence="4 5">
    <name type="scientific">Psilocybe cyanescens</name>
    <dbReference type="NCBI Taxonomy" id="93625"/>
    <lineage>
        <taxon>Eukaryota</taxon>
        <taxon>Fungi</taxon>
        <taxon>Dikarya</taxon>
        <taxon>Basidiomycota</taxon>
        <taxon>Agaricomycotina</taxon>
        <taxon>Agaricomycetes</taxon>
        <taxon>Agaricomycetidae</taxon>
        <taxon>Agaricales</taxon>
        <taxon>Agaricineae</taxon>
        <taxon>Strophariaceae</taxon>
        <taxon>Psilocybe</taxon>
    </lineage>
</organism>
<comment type="caution">
    <text evidence="4">The sequence shown here is derived from an EMBL/GenBank/DDBJ whole genome shotgun (WGS) entry which is preliminary data.</text>
</comment>
<feature type="domain" description="CHAT" evidence="3">
    <location>
        <begin position="1111"/>
        <end position="1395"/>
    </location>
</feature>
<dbReference type="SUPFAM" id="SSF48452">
    <property type="entry name" value="TPR-like"/>
    <property type="match status" value="1"/>
</dbReference>
<keyword evidence="2" id="KW-0802">TPR repeat</keyword>
<accession>A0A409WUM1</accession>
<dbReference type="InterPro" id="IPR019734">
    <property type="entry name" value="TPR_rpt"/>
</dbReference>
<dbReference type="InterPro" id="IPR024983">
    <property type="entry name" value="CHAT_dom"/>
</dbReference>
<protein>
    <recommendedName>
        <fullName evidence="3">CHAT domain-containing protein</fullName>
    </recommendedName>
</protein>
<dbReference type="InParanoid" id="A0A409WUM1"/>
<evidence type="ECO:0000256" key="2">
    <source>
        <dbReference type="ARBA" id="ARBA00022803"/>
    </source>
</evidence>
<evidence type="ECO:0000259" key="3">
    <source>
        <dbReference type="Pfam" id="PF12770"/>
    </source>
</evidence>
<dbReference type="EMBL" id="NHYD01003161">
    <property type="protein sequence ID" value="PPQ82224.1"/>
    <property type="molecule type" value="Genomic_DNA"/>
</dbReference>